<evidence type="ECO:0000256" key="1">
    <source>
        <dbReference type="ARBA" id="ARBA00023118"/>
    </source>
</evidence>
<dbReference type="CDD" id="cd05400">
    <property type="entry name" value="NT_2-5OAS_ClassI-CCAase"/>
    <property type="match status" value="1"/>
</dbReference>
<sequence length="388" mass="44544">MSYSKNQTLNEILKKIDLTKTQRERAKELYTNLCKSIEQKSGLKINFYSQGSFATKTAIRPFDNDKDKSYDVDVICEVQNLDKNISPEDLMNTFEVALKKGGYHNYKRWDKCFTVNYAENDDVDFSIDIIPAVSESRETISKIERETKRVDLVGTSIAIPDVSQKRIGWISNNPNGYKQWFREQTETYERNYSDMAGRSLVASIEELPEDSASNMMRNVIKILKRLRDVYFSRSRAEGKPSSIVITTIVARIANKYTFSSDEFTLLKQVVGELKQLEGFTKGKTIESSLDNGYRIAEIISLEGKTWSLKNPANGLDNILSSWNENSNAAKNFFKWVNDLDNMINNQGSMEMSDSLKRELLYNSFNLRDTNVTEAVYKVNPLKISPWSR</sequence>
<keyword evidence="1" id="KW-0051">Antiviral defense</keyword>
<dbReference type="SUPFAM" id="SSF81301">
    <property type="entry name" value="Nucleotidyltransferase"/>
    <property type="match status" value="1"/>
</dbReference>
<dbReference type="InterPro" id="IPR006116">
    <property type="entry name" value="NT_2-5OAS_ClassI-CCAase"/>
</dbReference>
<evidence type="ECO:0000313" key="2">
    <source>
        <dbReference type="EMBL" id="MDT2771850.1"/>
    </source>
</evidence>
<dbReference type="InterPro" id="IPR043519">
    <property type="entry name" value="NT_sf"/>
</dbReference>
<reference evidence="2 3" key="1">
    <citation type="submission" date="2023-03" db="EMBL/GenBank/DDBJ databases">
        <authorList>
            <person name="Shen W."/>
            <person name="Cai J."/>
        </authorList>
    </citation>
    <scope>NUCLEOTIDE SEQUENCE [LARGE SCALE GENOMIC DNA]</scope>
    <source>
        <strain evidence="2 3">Y59</strain>
    </source>
</reference>
<dbReference type="EMBL" id="JARQAZ010000016">
    <property type="protein sequence ID" value="MDT2771850.1"/>
    <property type="molecule type" value="Genomic_DNA"/>
</dbReference>
<evidence type="ECO:0000313" key="3">
    <source>
        <dbReference type="Proteomes" id="UP001269061"/>
    </source>
</evidence>
<dbReference type="RefSeq" id="WP_202249566.1">
    <property type="nucleotide sequence ID" value="NZ_JARQAZ010000016.1"/>
</dbReference>
<organism evidence="2 3">
    <name type="scientific">Enterococcus pseudoavium</name>
    <dbReference type="NCBI Taxonomy" id="44007"/>
    <lineage>
        <taxon>Bacteria</taxon>
        <taxon>Bacillati</taxon>
        <taxon>Bacillota</taxon>
        <taxon>Bacilli</taxon>
        <taxon>Lactobacillales</taxon>
        <taxon>Enterococcaceae</taxon>
        <taxon>Enterococcus</taxon>
    </lineage>
</organism>
<keyword evidence="3" id="KW-1185">Reference proteome</keyword>
<dbReference type="Pfam" id="PF18144">
    <property type="entry name" value="SMODS"/>
    <property type="match status" value="1"/>
</dbReference>
<gene>
    <name evidence="2" type="ORF">P7H46_13595</name>
</gene>
<protein>
    <submittedName>
        <fullName evidence="2">Nucleotidyltransferase</fullName>
    </submittedName>
</protein>
<proteinExistence type="predicted"/>
<name>A0ABU3FM55_9ENTE</name>
<accession>A0ABU3FM55</accession>
<comment type="caution">
    <text evidence="2">The sequence shown here is derived from an EMBL/GenBank/DDBJ whole genome shotgun (WGS) entry which is preliminary data.</text>
</comment>
<dbReference type="Proteomes" id="UP001269061">
    <property type="component" value="Unassembled WGS sequence"/>
</dbReference>